<feature type="region of interest" description="Disordered" evidence="1">
    <location>
        <begin position="1"/>
        <end position="25"/>
    </location>
</feature>
<feature type="region of interest" description="Disordered" evidence="1">
    <location>
        <begin position="302"/>
        <end position="335"/>
    </location>
</feature>
<evidence type="ECO:0000313" key="3">
    <source>
        <dbReference type="EMBL" id="PAA76443.1"/>
    </source>
</evidence>
<evidence type="ECO:0000313" key="2">
    <source>
        <dbReference type="EMBL" id="PAA70306.1"/>
    </source>
</evidence>
<feature type="non-terminal residue" evidence="2">
    <location>
        <position position="1"/>
    </location>
</feature>
<feature type="compositionally biased region" description="Basic and acidic residues" evidence="1">
    <location>
        <begin position="54"/>
        <end position="66"/>
    </location>
</feature>
<evidence type="ECO:0000313" key="4">
    <source>
        <dbReference type="Proteomes" id="UP000215902"/>
    </source>
</evidence>
<accession>A0A267F957</accession>
<organism evidence="2 4">
    <name type="scientific">Macrostomum lignano</name>
    <dbReference type="NCBI Taxonomy" id="282301"/>
    <lineage>
        <taxon>Eukaryota</taxon>
        <taxon>Metazoa</taxon>
        <taxon>Spiralia</taxon>
        <taxon>Lophotrochozoa</taxon>
        <taxon>Platyhelminthes</taxon>
        <taxon>Rhabditophora</taxon>
        <taxon>Macrostomorpha</taxon>
        <taxon>Macrostomida</taxon>
        <taxon>Macrostomidae</taxon>
        <taxon>Macrostomum</taxon>
    </lineage>
</organism>
<evidence type="ECO:0000256" key="1">
    <source>
        <dbReference type="SAM" id="MobiDB-lite"/>
    </source>
</evidence>
<keyword evidence="4" id="KW-1185">Reference proteome</keyword>
<feature type="compositionally biased region" description="Basic residues" evidence="1">
    <location>
        <begin position="1"/>
        <end position="12"/>
    </location>
</feature>
<feature type="region of interest" description="Disordered" evidence="1">
    <location>
        <begin position="210"/>
        <end position="229"/>
    </location>
</feature>
<gene>
    <name evidence="3" type="ORF">BOX15_Mlig005382g1</name>
    <name evidence="2" type="ORF">BOX15_Mlig031586g1</name>
</gene>
<dbReference type="Proteomes" id="UP000215902">
    <property type="component" value="Unassembled WGS sequence"/>
</dbReference>
<feature type="compositionally biased region" description="Basic and acidic residues" evidence="1">
    <location>
        <begin position="15"/>
        <end position="25"/>
    </location>
</feature>
<comment type="caution">
    <text evidence="2">The sequence shown here is derived from an EMBL/GenBank/DDBJ whole genome shotgun (WGS) entry which is preliminary data.</text>
</comment>
<sequence length="335" mass="36726">QFRSQAQRKHGPPSRADHSGGSDHYHAGAHAAVQLLQHLGGWLQAGPVLHQQRHPVDSARQPHQEQPDPAWLGLHRLGGDLRVPGRDAGVLLEPAVHQERGRRATVLRARPPACGLPDLPHDQQRLQHRLDICHGQGGVQQVQPHPADHHALPASHLPVGLPDLLLQPAVGPQDRAAAAGPTAALLAGHRPDAELLRFLRRLDLHRQLPQSGHRHRQHHRLHGGYQLPAGPMPVLRPPWRLHHRRLLLPGPLPALLHRALPHPHLGLSHLRCRQLCGRLRHLRSDGGADGCSDCRPHCEGGSGHCETEARPTAGQHLQQPHHGQQGGGHAKLRLC</sequence>
<dbReference type="EMBL" id="NIVC01000822">
    <property type="protein sequence ID" value="PAA76443.1"/>
    <property type="molecule type" value="Genomic_DNA"/>
</dbReference>
<dbReference type="AlphaFoldDB" id="A0A267F957"/>
<feature type="region of interest" description="Disordered" evidence="1">
    <location>
        <begin position="51"/>
        <end position="73"/>
    </location>
</feature>
<protein>
    <submittedName>
        <fullName evidence="2">Uncharacterized protein</fullName>
    </submittedName>
</protein>
<feature type="compositionally biased region" description="Low complexity" evidence="1">
    <location>
        <begin position="314"/>
        <end position="323"/>
    </location>
</feature>
<proteinExistence type="predicted"/>
<dbReference type="EMBL" id="NIVC01001250">
    <property type="protein sequence ID" value="PAA70306.1"/>
    <property type="molecule type" value="Genomic_DNA"/>
</dbReference>
<name>A0A267F957_9PLAT</name>
<feature type="compositionally biased region" description="Basic residues" evidence="1">
    <location>
        <begin position="212"/>
        <end position="222"/>
    </location>
</feature>
<reference evidence="2 4" key="1">
    <citation type="submission" date="2017-06" db="EMBL/GenBank/DDBJ databases">
        <title>A platform for efficient transgenesis in Macrostomum lignano, a flatworm model organism for stem cell research.</title>
        <authorList>
            <person name="Berezikov E."/>
        </authorList>
    </citation>
    <scope>NUCLEOTIDE SEQUENCE [LARGE SCALE GENOMIC DNA]</scope>
    <source>
        <strain evidence="2">DV1</strain>
        <tissue evidence="2">Whole organism</tissue>
    </source>
</reference>